<keyword evidence="4 8" id="KW-1133">Transmembrane helix</keyword>
<reference evidence="10" key="1">
    <citation type="submission" date="2009-08" db="EMBL/GenBank/DDBJ databases">
        <authorList>
            <person name="Wu Y.Y."/>
            <person name="Kang Q.J."/>
            <person name="Shen Y.M."/>
            <person name="Bai L.Q."/>
            <person name="Deng Z.X."/>
        </authorList>
    </citation>
    <scope>NUCLEOTIDE SEQUENCE</scope>
    <source>
        <strain evidence="10">CS</strain>
    </source>
</reference>
<feature type="transmembrane region" description="Helical" evidence="8">
    <location>
        <begin position="12"/>
        <end position="32"/>
    </location>
</feature>
<evidence type="ECO:0000256" key="3">
    <source>
        <dbReference type="ARBA" id="ARBA00022692"/>
    </source>
</evidence>
<feature type="transmembrane region" description="Helical" evidence="8">
    <location>
        <begin position="298"/>
        <end position="316"/>
    </location>
</feature>
<keyword evidence="2" id="KW-0813">Transport</keyword>
<accession>F8QPH4</accession>
<dbReference type="Pfam" id="PF00999">
    <property type="entry name" value="Na_H_Exchanger"/>
    <property type="match status" value="1"/>
</dbReference>
<evidence type="ECO:0000313" key="10">
    <source>
        <dbReference type="EMBL" id="ADM46372.1"/>
    </source>
</evidence>
<dbReference type="PANTHER" id="PTHR32468">
    <property type="entry name" value="CATION/H + ANTIPORTER"/>
    <property type="match status" value="1"/>
</dbReference>
<evidence type="ECO:0000256" key="2">
    <source>
        <dbReference type="ARBA" id="ARBA00022448"/>
    </source>
</evidence>
<feature type="transmembrane region" description="Helical" evidence="8">
    <location>
        <begin position="145"/>
        <end position="169"/>
    </location>
</feature>
<dbReference type="InterPro" id="IPR038770">
    <property type="entry name" value="Na+/solute_symporter_sf"/>
</dbReference>
<evidence type="ECO:0000256" key="7">
    <source>
        <dbReference type="SAM" id="MobiDB-lite"/>
    </source>
</evidence>
<protein>
    <submittedName>
        <fullName evidence="10">Membrane ion antiporter</fullName>
    </submittedName>
</protein>
<evidence type="ECO:0000256" key="1">
    <source>
        <dbReference type="ARBA" id="ARBA00004141"/>
    </source>
</evidence>
<feature type="transmembrane region" description="Helical" evidence="8">
    <location>
        <begin position="83"/>
        <end position="105"/>
    </location>
</feature>
<feature type="domain" description="Cation/H+ exchanger transmembrane" evidence="9">
    <location>
        <begin position="27"/>
        <end position="411"/>
    </location>
</feature>
<dbReference type="EMBL" id="GQ452266">
    <property type="protein sequence ID" value="ADM46372.1"/>
    <property type="molecule type" value="Genomic_DNA"/>
</dbReference>
<dbReference type="PANTHER" id="PTHR32468:SF0">
    <property type="entry name" value="K(+)_H(+) ANTIPORTER 1"/>
    <property type="match status" value="1"/>
</dbReference>
<feature type="transmembrane region" description="Helical" evidence="8">
    <location>
        <begin position="217"/>
        <end position="235"/>
    </location>
</feature>
<feature type="transmembrane region" description="Helical" evidence="8">
    <location>
        <begin position="117"/>
        <end position="139"/>
    </location>
</feature>
<comment type="subcellular location">
    <subcellularLocation>
        <location evidence="1">Membrane</location>
        <topology evidence="1">Multi-pass membrane protein</topology>
    </subcellularLocation>
</comment>
<evidence type="ECO:0000256" key="5">
    <source>
        <dbReference type="ARBA" id="ARBA00023065"/>
    </source>
</evidence>
<name>F8QPH4_9ACTN</name>
<keyword evidence="6 8" id="KW-0472">Membrane</keyword>
<reference evidence="10" key="2">
    <citation type="journal article" date="2011" name="Mol. Biosyst.">
        <title>Cloning and functional analysis of the naphthomycin biosynthetic gene cluster in Streptomyces sp. CS.</title>
        <authorList>
            <person name="Wu Y."/>
            <person name="Kang Q."/>
            <person name="Shen Y."/>
            <person name="Su W."/>
            <person name="Bai L."/>
        </authorList>
    </citation>
    <scope>NUCLEOTIDE SEQUENCE</scope>
    <source>
        <strain evidence="10">CS</strain>
    </source>
</reference>
<dbReference type="GO" id="GO:0015297">
    <property type="term" value="F:antiporter activity"/>
    <property type="evidence" value="ECO:0007669"/>
    <property type="project" value="InterPro"/>
</dbReference>
<evidence type="ECO:0000256" key="8">
    <source>
        <dbReference type="SAM" id="Phobius"/>
    </source>
</evidence>
<feature type="transmembrane region" description="Helical" evidence="8">
    <location>
        <begin position="392"/>
        <end position="411"/>
    </location>
</feature>
<dbReference type="Gene3D" id="1.20.1530.20">
    <property type="match status" value="1"/>
</dbReference>
<organism evidence="10">
    <name type="scientific">Streptomyces sp. CS</name>
    <dbReference type="NCBI Taxonomy" id="876169"/>
    <lineage>
        <taxon>Bacteria</taxon>
        <taxon>Bacillati</taxon>
        <taxon>Actinomycetota</taxon>
        <taxon>Actinomycetes</taxon>
        <taxon>Kitasatosporales</taxon>
        <taxon>Streptomycetaceae</taxon>
        <taxon>Streptomyces</taxon>
    </lineage>
</organism>
<gene>
    <name evidence="10" type="primary">nat4</name>
</gene>
<evidence type="ECO:0000259" key="9">
    <source>
        <dbReference type="Pfam" id="PF00999"/>
    </source>
</evidence>
<proteinExistence type="predicted"/>
<feature type="transmembrane region" description="Helical" evidence="8">
    <location>
        <begin position="44"/>
        <end position="63"/>
    </location>
</feature>
<sequence>MTLAAPVPTMAPHSTLVFLTQLASLLLFALVLGRLAQRFRLPAIVGEMCAGMLLGPSVLQHVLPDLSDWLLPHQPEQMHMLDATGQFGVLLLVGVTGAELNFGLVRKRGITAARVSLAGLLLPLGLGIATGFALSGILLPDGVEALTFACFLGVAMCVTAIPVIAKTLLDMRLMDRDIGQLILSAGVVDDIVGWFLLSVVAAMATAGVTASVMATSVLYPVGVVLFALLIGRPLVGAALRWAGRADGPAPTITTVVVMTLFGAAATQAMELEAIFGAFVVGVLVGTSKDLDREKLEPLKTTVLAFLAPLFFATAGLRMDLTGLRHPDVLAAALAVLAVAVIGKFSGAFLGARLSHLNRWEALALGAGMNCRGVVEVVVAMTGLRLGVLDTDSYTIIVLVAIVTSVMTPPVLRYAMVRVEATADAELTLKDTDPGTDPTPNATARTSHDSERSEPSNSEVTP</sequence>
<keyword evidence="3 8" id="KW-0812">Transmembrane</keyword>
<feature type="transmembrane region" description="Helical" evidence="8">
    <location>
        <begin position="328"/>
        <end position="349"/>
    </location>
</feature>
<feature type="transmembrane region" description="Helical" evidence="8">
    <location>
        <begin position="181"/>
        <end position="205"/>
    </location>
</feature>
<evidence type="ECO:0000256" key="4">
    <source>
        <dbReference type="ARBA" id="ARBA00022989"/>
    </source>
</evidence>
<dbReference type="AlphaFoldDB" id="F8QPH4"/>
<feature type="transmembrane region" description="Helical" evidence="8">
    <location>
        <begin position="271"/>
        <end position="286"/>
    </location>
</feature>
<dbReference type="InterPro" id="IPR050794">
    <property type="entry name" value="CPA2_transporter"/>
</dbReference>
<evidence type="ECO:0000256" key="6">
    <source>
        <dbReference type="ARBA" id="ARBA00023136"/>
    </source>
</evidence>
<dbReference type="GO" id="GO:0016020">
    <property type="term" value="C:membrane"/>
    <property type="evidence" value="ECO:0007669"/>
    <property type="project" value="UniProtKB-SubCell"/>
</dbReference>
<feature type="region of interest" description="Disordered" evidence="7">
    <location>
        <begin position="426"/>
        <end position="461"/>
    </location>
</feature>
<keyword evidence="5" id="KW-0406">Ion transport</keyword>
<dbReference type="InterPro" id="IPR006153">
    <property type="entry name" value="Cation/H_exchanger_TM"/>
</dbReference>
<dbReference type="GO" id="GO:1902600">
    <property type="term" value="P:proton transmembrane transport"/>
    <property type="evidence" value="ECO:0007669"/>
    <property type="project" value="InterPro"/>
</dbReference>